<name>A0ABV2NI99_9HYPH</name>
<dbReference type="InterPro" id="IPR012910">
    <property type="entry name" value="Plug_dom"/>
</dbReference>
<evidence type="ECO:0000256" key="1">
    <source>
        <dbReference type="ARBA" id="ARBA00004571"/>
    </source>
</evidence>
<evidence type="ECO:0000256" key="3">
    <source>
        <dbReference type="ARBA" id="ARBA00022452"/>
    </source>
</evidence>
<dbReference type="PROSITE" id="PS51318">
    <property type="entry name" value="TAT"/>
    <property type="match status" value="1"/>
</dbReference>
<evidence type="ECO:0000256" key="10">
    <source>
        <dbReference type="ARBA" id="ARBA00023237"/>
    </source>
</evidence>
<comment type="caution">
    <text evidence="14">The sequence shown here is derived from an EMBL/GenBank/DDBJ whole genome shotgun (WGS) entry which is preliminary data.</text>
</comment>
<evidence type="ECO:0000256" key="6">
    <source>
        <dbReference type="ARBA" id="ARBA00023004"/>
    </source>
</evidence>
<evidence type="ECO:0000256" key="9">
    <source>
        <dbReference type="ARBA" id="ARBA00023136"/>
    </source>
</evidence>
<keyword evidence="5" id="KW-0812">Transmembrane</keyword>
<keyword evidence="15" id="KW-1185">Reference proteome</keyword>
<evidence type="ECO:0000259" key="12">
    <source>
        <dbReference type="Pfam" id="PF00593"/>
    </source>
</evidence>
<dbReference type="Pfam" id="PF07715">
    <property type="entry name" value="Plug"/>
    <property type="match status" value="1"/>
</dbReference>
<dbReference type="InterPro" id="IPR036942">
    <property type="entry name" value="Beta-barrel_TonB_sf"/>
</dbReference>
<feature type="domain" description="TonB-dependent receptor plug" evidence="13">
    <location>
        <begin position="97"/>
        <end position="200"/>
    </location>
</feature>
<keyword evidence="9 11" id="KW-0472">Membrane</keyword>
<accession>A0ABV2NI99</accession>
<keyword evidence="8 11" id="KW-0798">TonB box</keyword>
<reference evidence="14 15" key="1">
    <citation type="submission" date="2024-06" db="EMBL/GenBank/DDBJ databases">
        <title>Genomics of switchgrass bacterial isolates.</title>
        <authorList>
            <person name="Shade A."/>
        </authorList>
    </citation>
    <scope>NUCLEOTIDE SEQUENCE [LARGE SCALE GENOMIC DNA]</scope>
    <source>
        <strain evidence="14 15">PvP084</strain>
    </source>
</reference>
<sequence>MSRPISRHPPAAPGRRAVTRLLAAGGLAVATGGRGWAAPDTGAPAASAVTLSEISVVSAAPPVVPAAGTPGASAGYVGGVTGIGGSLLTVDAASAGLIGGAALNARPVTRPGEVLEAVPGLIVTQHSGEGKANQYFLRGFNLDHGTDIAISVDGMPVNMRTHAHGQGYADLNFLIPELVGAVEYHKGPYFVRDGDFASAGSVRLDYLDTVQKNLALTTIGSFGYKRGLSIASVPVGEGNLLVAGEAQVYDGPWAVPDALRKLNGVARYSQGTALDGFAVTGMAYASRWTATNQIPERAVGAGLIGRYGTLNPTDGGDTGRFSLSGRFSATDDTGITRASAYVIRYQMNLFNDFTYFLNDPVGGDQFHQLDQRVLGGGEVLHIFQGDLFGRPLEVEVGAQTRTDSIRVGLFNTAVRRYRSTVLDDRVLESSGALYLDTRVRWTPWLRTSVGLRADGYYADVRSDTPANSGRATDGIVNPKLGLVLGPWSDTEIYVNYGGGFHSNDARGVTATVDPASPLFNITRSPFLVPSTGYELGLRNRSIAGLETSLALFRLDFASENIFQGDTGTTEPSRPTRRFGVEWTNRYALTPWLALDGDLTITNARFSRYDPAGNRVPEAPTTIASAGVTFGEPLGWFGSLRFRYFGPRPLIEDNSIRSRSTALVNGRIGYAFGNGVSVSLDVLNLTNSRSDQITYAYASRLPGEPAEGLIDRVFHPVEPTAVRLTIAGRF</sequence>
<keyword evidence="14" id="KW-0675">Receptor</keyword>
<dbReference type="PANTHER" id="PTHR32552">
    <property type="entry name" value="FERRICHROME IRON RECEPTOR-RELATED"/>
    <property type="match status" value="1"/>
</dbReference>
<organism evidence="14 15">
    <name type="scientific">Methylobacterium radiotolerans</name>
    <dbReference type="NCBI Taxonomy" id="31998"/>
    <lineage>
        <taxon>Bacteria</taxon>
        <taxon>Pseudomonadati</taxon>
        <taxon>Pseudomonadota</taxon>
        <taxon>Alphaproteobacteria</taxon>
        <taxon>Hyphomicrobiales</taxon>
        <taxon>Methylobacteriaceae</taxon>
        <taxon>Methylobacterium</taxon>
    </lineage>
</organism>
<evidence type="ECO:0000313" key="14">
    <source>
        <dbReference type="EMBL" id="MET3866085.1"/>
    </source>
</evidence>
<keyword evidence="4" id="KW-0410">Iron transport</keyword>
<evidence type="ECO:0000259" key="13">
    <source>
        <dbReference type="Pfam" id="PF07715"/>
    </source>
</evidence>
<keyword evidence="7" id="KW-0406">Ion transport</keyword>
<comment type="similarity">
    <text evidence="11">Belongs to the TonB-dependent receptor family.</text>
</comment>
<evidence type="ECO:0000256" key="8">
    <source>
        <dbReference type="ARBA" id="ARBA00023077"/>
    </source>
</evidence>
<dbReference type="SUPFAM" id="SSF56935">
    <property type="entry name" value="Porins"/>
    <property type="match status" value="1"/>
</dbReference>
<dbReference type="Gene3D" id="2.170.130.10">
    <property type="entry name" value="TonB-dependent receptor, plug domain"/>
    <property type="match status" value="1"/>
</dbReference>
<dbReference type="Gene3D" id="2.40.170.20">
    <property type="entry name" value="TonB-dependent receptor, beta-barrel domain"/>
    <property type="match status" value="1"/>
</dbReference>
<evidence type="ECO:0000256" key="11">
    <source>
        <dbReference type="RuleBase" id="RU003357"/>
    </source>
</evidence>
<keyword evidence="10" id="KW-0998">Cell outer membrane</keyword>
<proteinExistence type="inferred from homology"/>
<dbReference type="Proteomes" id="UP001549119">
    <property type="component" value="Unassembled WGS sequence"/>
</dbReference>
<comment type="subcellular location">
    <subcellularLocation>
        <location evidence="1">Cell outer membrane</location>
        <topology evidence="1">Multi-pass membrane protein</topology>
    </subcellularLocation>
</comment>
<keyword evidence="2" id="KW-0813">Transport</keyword>
<evidence type="ECO:0000256" key="2">
    <source>
        <dbReference type="ARBA" id="ARBA00022448"/>
    </source>
</evidence>
<evidence type="ECO:0000256" key="5">
    <source>
        <dbReference type="ARBA" id="ARBA00022692"/>
    </source>
</evidence>
<dbReference type="InterPro" id="IPR039426">
    <property type="entry name" value="TonB-dep_rcpt-like"/>
</dbReference>
<dbReference type="PANTHER" id="PTHR32552:SF81">
    <property type="entry name" value="TONB-DEPENDENT OUTER MEMBRANE RECEPTOR"/>
    <property type="match status" value="1"/>
</dbReference>
<protein>
    <submittedName>
        <fullName evidence="14">Outer membrane receptor protein involved in Fe transport</fullName>
    </submittedName>
</protein>
<keyword evidence="6" id="KW-0408">Iron</keyword>
<evidence type="ECO:0000256" key="4">
    <source>
        <dbReference type="ARBA" id="ARBA00022496"/>
    </source>
</evidence>
<dbReference type="InterPro" id="IPR006311">
    <property type="entry name" value="TAT_signal"/>
</dbReference>
<evidence type="ECO:0000256" key="7">
    <source>
        <dbReference type="ARBA" id="ARBA00023065"/>
    </source>
</evidence>
<dbReference type="InterPro" id="IPR037066">
    <property type="entry name" value="Plug_dom_sf"/>
</dbReference>
<keyword evidence="3" id="KW-1134">Transmembrane beta strand</keyword>
<dbReference type="InterPro" id="IPR000531">
    <property type="entry name" value="Beta-barrel_TonB"/>
</dbReference>
<gene>
    <name evidence="14" type="ORF">ABIC20_003394</name>
</gene>
<dbReference type="Pfam" id="PF00593">
    <property type="entry name" value="TonB_dep_Rec_b-barrel"/>
    <property type="match status" value="1"/>
</dbReference>
<feature type="domain" description="TonB-dependent receptor-like beta-barrel" evidence="12">
    <location>
        <begin position="293"/>
        <end position="684"/>
    </location>
</feature>
<evidence type="ECO:0000313" key="15">
    <source>
        <dbReference type="Proteomes" id="UP001549119"/>
    </source>
</evidence>
<dbReference type="EMBL" id="JBEPNW010000002">
    <property type="protein sequence ID" value="MET3866085.1"/>
    <property type="molecule type" value="Genomic_DNA"/>
</dbReference>